<comment type="caution">
    <text evidence="1">The sequence shown here is derived from an EMBL/GenBank/DDBJ whole genome shotgun (WGS) entry which is preliminary data.</text>
</comment>
<accession>A0A9X3AVA3</accession>
<protein>
    <submittedName>
        <fullName evidence="1">Uncharacterized protein</fullName>
    </submittedName>
</protein>
<evidence type="ECO:0000313" key="1">
    <source>
        <dbReference type="EMBL" id="MCT7942425.1"/>
    </source>
</evidence>
<dbReference type="Proteomes" id="UP001155546">
    <property type="component" value="Unassembled WGS sequence"/>
</dbReference>
<dbReference type="EMBL" id="JAMTCD010000014">
    <property type="protein sequence ID" value="MCT7942425.1"/>
    <property type="molecule type" value="Genomic_DNA"/>
</dbReference>
<reference evidence="1" key="1">
    <citation type="journal article" date="2023" name="Int. J. Syst. Evol. Microbiol.">
        <title>&lt;i&gt;Shewanella septentrionalis&lt;/i&gt; sp. nov. and &lt;i&gt;Shewanella holmiensis&lt;/i&gt; sp. nov., isolated from Baltic Sea water and sediments.</title>
        <authorList>
            <person name="Martin-Rodriguez A.J."/>
            <person name="Thorell K."/>
            <person name="Joffre E."/>
            <person name="Jensie-Markopoulos S."/>
            <person name="Moore E.R.B."/>
            <person name="Sjoling A."/>
        </authorList>
    </citation>
    <scope>NUCLEOTIDE SEQUENCE</scope>
    <source>
        <strain evidence="1">SP1S2-7</strain>
    </source>
</reference>
<organism evidence="1 2">
    <name type="scientific">Shewanella holmiensis</name>
    <dbReference type="NCBI Taxonomy" id="2952222"/>
    <lineage>
        <taxon>Bacteria</taxon>
        <taxon>Pseudomonadati</taxon>
        <taxon>Pseudomonadota</taxon>
        <taxon>Gammaproteobacteria</taxon>
        <taxon>Alteromonadales</taxon>
        <taxon>Shewanellaceae</taxon>
        <taxon>Shewanella</taxon>
    </lineage>
</organism>
<proteinExistence type="predicted"/>
<sequence>MNSVEQFISDEQLAQLLPFIQFNDDSVSYWCVPDADCYESAIVQGFLMGQKYCSLRQQHKRLSVSTVDIVEQMTEHAHKFGFMYAIDLFLSKNDKDI</sequence>
<evidence type="ECO:0000313" key="2">
    <source>
        <dbReference type="Proteomes" id="UP001155546"/>
    </source>
</evidence>
<keyword evidence="2" id="KW-1185">Reference proteome</keyword>
<gene>
    <name evidence="1" type="ORF">NE535_11535</name>
</gene>
<name>A0A9X3AVA3_9GAMM</name>
<dbReference type="RefSeq" id="WP_261298796.1">
    <property type="nucleotide sequence ID" value="NZ_JAMTCD010000014.1"/>
</dbReference>
<dbReference type="AlphaFoldDB" id="A0A9X3AVA3"/>